<dbReference type="AlphaFoldDB" id="A0A918JGC7"/>
<protein>
    <recommendedName>
        <fullName evidence="1">Carrier domain-containing protein</fullName>
    </recommendedName>
</protein>
<dbReference type="InterPro" id="IPR009081">
    <property type="entry name" value="PP-bd_ACP"/>
</dbReference>
<reference evidence="2" key="1">
    <citation type="journal article" date="2014" name="Int. J. Syst. Evol. Microbiol.">
        <title>Complete genome sequence of Corynebacterium casei LMG S-19264T (=DSM 44701T), isolated from a smear-ripened cheese.</title>
        <authorList>
            <consortium name="US DOE Joint Genome Institute (JGI-PGF)"/>
            <person name="Walter F."/>
            <person name="Albersmeier A."/>
            <person name="Kalinowski J."/>
            <person name="Ruckert C."/>
        </authorList>
    </citation>
    <scope>NUCLEOTIDE SEQUENCE</scope>
    <source>
        <strain evidence="2">JCM 4490</strain>
    </source>
</reference>
<dbReference type="InterPro" id="IPR036736">
    <property type="entry name" value="ACP-like_sf"/>
</dbReference>
<dbReference type="Gene3D" id="1.10.1200.10">
    <property type="entry name" value="ACP-like"/>
    <property type="match status" value="1"/>
</dbReference>
<dbReference type="SUPFAM" id="SSF47336">
    <property type="entry name" value="ACP-like"/>
    <property type="match status" value="1"/>
</dbReference>
<sequence>MPTSPEAVYRLVHDTLTTKFELPAAEIRPDATIGELELDSLALAELAVVLSEELGVEVTEEGVTRTTTLDEFAAGVARATAPAGDAAALDAQ</sequence>
<evidence type="ECO:0000313" key="2">
    <source>
        <dbReference type="EMBL" id="GGW79628.1"/>
    </source>
</evidence>
<feature type="domain" description="Carrier" evidence="1">
    <location>
        <begin position="2"/>
        <end position="80"/>
    </location>
</feature>
<reference evidence="2" key="2">
    <citation type="submission" date="2020-09" db="EMBL/GenBank/DDBJ databases">
        <authorList>
            <person name="Sun Q."/>
            <person name="Ohkuma M."/>
        </authorList>
    </citation>
    <scope>NUCLEOTIDE SEQUENCE</scope>
    <source>
        <strain evidence="2">JCM 4490</strain>
    </source>
</reference>
<comment type="caution">
    <text evidence="2">The sequence shown here is derived from an EMBL/GenBank/DDBJ whole genome shotgun (WGS) entry which is preliminary data.</text>
</comment>
<keyword evidence="3" id="KW-1185">Reference proteome</keyword>
<evidence type="ECO:0000259" key="1">
    <source>
        <dbReference type="PROSITE" id="PS50075"/>
    </source>
</evidence>
<dbReference type="Proteomes" id="UP000620224">
    <property type="component" value="Unassembled WGS sequence"/>
</dbReference>
<accession>A0A918JGC7</accession>
<gene>
    <name evidence="2" type="ORF">GCM10010503_66570</name>
</gene>
<name>A0A918JGC7_9ACTN</name>
<evidence type="ECO:0000313" key="3">
    <source>
        <dbReference type="Proteomes" id="UP000620224"/>
    </source>
</evidence>
<organism evidence="2 3">
    <name type="scientific">Streptomyces lucensis JCM 4490</name>
    <dbReference type="NCBI Taxonomy" id="1306176"/>
    <lineage>
        <taxon>Bacteria</taxon>
        <taxon>Bacillati</taxon>
        <taxon>Actinomycetota</taxon>
        <taxon>Actinomycetes</taxon>
        <taxon>Kitasatosporales</taxon>
        <taxon>Streptomycetaceae</taxon>
        <taxon>Streptomyces</taxon>
    </lineage>
</organism>
<dbReference type="EMBL" id="BMUE01000023">
    <property type="protein sequence ID" value="GGW79628.1"/>
    <property type="molecule type" value="Genomic_DNA"/>
</dbReference>
<proteinExistence type="predicted"/>
<dbReference type="Pfam" id="PF00550">
    <property type="entry name" value="PP-binding"/>
    <property type="match status" value="1"/>
</dbReference>
<dbReference type="PROSITE" id="PS50075">
    <property type="entry name" value="CARRIER"/>
    <property type="match status" value="1"/>
</dbReference>
<dbReference type="RefSeq" id="WP_190019113.1">
    <property type="nucleotide sequence ID" value="NZ_BMUE01000023.1"/>
</dbReference>